<dbReference type="PROSITE" id="PS01031">
    <property type="entry name" value="SHSP"/>
    <property type="match status" value="1"/>
</dbReference>
<dbReference type="InParanoid" id="G8Y9P6"/>
<keyword evidence="6" id="KW-1185">Reference proteome</keyword>
<dbReference type="STRING" id="559304.G8Y9P6"/>
<evidence type="ECO:0000313" key="5">
    <source>
        <dbReference type="EMBL" id="CCE84310.1"/>
    </source>
</evidence>
<dbReference type="InterPro" id="IPR008978">
    <property type="entry name" value="HSP20-like_chaperone"/>
</dbReference>
<dbReference type="OrthoDB" id="1431247at2759"/>
<evidence type="ECO:0000259" key="3">
    <source>
        <dbReference type="PROSITE" id="PS01031"/>
    </source>
</evidence>
<reference evidence="6" key="2">
    <citation type="journal article" date="2012" name="G3 (Bethesda)">
        <title>Pichia sorbitophila, an interspecies yeast hybrid reveals early steps of genome resolution following polyploidization.</title>
        <authorList>
            <person name="Leh Louis V."/>
            <person name="Despons L."/>
            <person name="Friedrich A."/>
            <person name="Martin T."/>
            <person name="Durrens P."/>
            <person name="Casaregola S."/>
            <person name="Neuveglise C."/>
            <person name="Fairhead C."/>
            <person name="Marck C."/>
            <person name="Cruz J.A."/>
            <person name="Straub M.L."/>
            <person name="Kugler V."/>
            <person name="Sacerdot C."/>
            <person name="Uzunov Z."/>
            <person name="Thierry A."/>
            <person name="Weiss S."/>
            <person name="Bleykasten C."/>
            <person name="De Montigny J."/>
            <person name="Jacques N."/>
            <person name="Jung P."/>
            <person name="Lemaire M."/>
            <person name="Mallet S."/>
            <person name="Morel G."/>
            <person name="Richard G.F."/>
            <person name="Sarkar A."/>
            <person name="Savel G."/>
            <person name="Schacherer J."/>
            <person name="Seret M.L."/>
            <person name="Talla E."/>
            <person name="Samson G."/>
            <person name="Jubin C."/>
            <person name="Poulain J."/>
            <person name="Vacherie B."/>
            <person name="Barbe V."/>
            <person name="Pelletier E."/>
            <person name="Sherman D.J."/>
            <person name="Westhof E."/>
            <person name="Weissenbach J."/>
            <person name="Baret P.V."/>
            <person name="Wincker P."/>
            <person name="Gaillardin C."/>
            <person name="Dujon B."/>
            <person name="Souciet J.L."/>
        </authorList>
    </citation>
    <scope>NUCLEOTIDE SEQUENCE [LARGE SCALE GENOMIC DNA]</scope>
    <source>
        <strain evidence="6">ATCC MYA-4447 / BCRC 22081 / CBS 7064 / NBRC 10061 / NRRL Y-12695</strain>
    </source>
</reference>
<evidence type="ECO:0000313" key="4">
    <source>
        <dbReference type="EMBL" id="CCE83279.1"/>
    </source>
</evidence>
<proteinExistence type="inferred from homology"/>
<sequence length="199" mass="22878">MLSLYNNLLSAVDSFDDLFYNDNDFREFARGRDSDDNYQVSKRTPRRNRPFNDWALGRLRDGNDFGEIGPFRDNFWKGFNGPELKEEKDRYVVTYNDPSLKNKEVNIDFHKKEKELLITTNEERKDGDSSYTSSSENRLTLNKPVKYNDITADFKENGLVIVVPKVEVDEDNVYNVKINGIPQKKAIGSNGKSSNGDSA</sequence>
<evidence type="ECO:0000256" key="1">
    <source>
        <dbReference type="PROSITE-ProRule" id="PRU00285"/>
    </source>
</evidence>
<dbReference type="Proteomes" id="UP000005222">
    <property type="component" value="Chromosome L"/>
</dbReference>
<dbReference type="CDD" id="cd00298">
    <property type="entry name" value="ACD_sHsps_p23-like"/>
    <property type="match status" value="1"/>
</dbReference>
<name>G8Y9P6_PICSO</name>
<evidence type="ECO:0000256" key="2">
    <source>
        <dbReference type="RuleBase" id="RU003616"/>
    </source>
</evidence>
<dbReference type="AlphaFoldDB" id="G8Y9P6"/>
<dbReference type="EMBL" id="FO082049">
    <property type="protein sequence ID" value="CCE83279.1"/>
    <property type="molecule type" value="Genomic_DNA"/>
</dbReference>
<reference evidence="4" key="1">
    <citation type="submission" date="2011-10" db="EMBL/GenBank/DDBJ databases">
        <authorList>
            <person name="Genoscope - CEA"/>
        </authorList>
    </citation>
    <scope>NUCLEOTIDE SEQUENCE</scope>
</reference>
<feature type="domain" description="SHSP" evidence="3">
    <location>
        <begin position="70"/>
        <end position="179"/>
    </location>
</feature>
<dbReference type="SUPFAM" id="SSF49764">
    <property type="entry name" value="HSP20-like chaperones"/>
    <property type="match status" value="1"/>
</dbReference>
<gene>
    <name evidence="4" type="primary">Piso0_003851</name>
    <name evidence="4" type="ORF">GNLVRS01_PISO0K03970g</name>
    <name evidence="5" type="ORF">GNLVRS01_PISO0L03971g</name>
</gene>
<comment type="similarity">
    <text evidence="1 2">Belongs to the small heat shock protein (HSP20) family.</text>
</comment>
<dbReference type="InterPro" id="IPR002068">
    <property type="entry name" value="A-crystallin/Hsp20_dom"/>
</dbReference>
<protein>
    <submittedName>
        <fullName evidence="4">Piso0_003851 protein</fullName>
    </submittedName>
</protein>
<dbReference type="Pfam" id="PF00011">
    <property type="entry name" value="HSP20"/>
    <property type="match status" value="1"/>
</dbReference>
<dbReference type="Gene3D" id="2.60.40.790">
    <property type="match status" value="1"/>
</dbReference>
<dbReference type="HOGENOM" id="CLU_1372657_0_0_1"/>
<dbReference type="Proteomes" id="UP000005222">
    <property type="component" value="Chromosome K"/>
</dbReference>
<dbReference type="eggNOG" id="ENOG502RQBX">
    <property type="taxonomic scope" value="Eukaryota"/>
</dbReference>
<organism evidence="4 6">
    <name type="scientific">Pichia sorbitophila (strain ATCC MYA-4447 / BCRC 22081 / CBS 7064 / NBRC 10061 / NRRL Y-12695)</name>
    <name type="common">Hybrid yeast</name>
    <dbReference type="NCBI Taxonomy" id="559304"/>
    <lineage>
        <taxon>Eukaryota</taxon>
        <taxon>Fungi</taxon>
        <taxon>Dikarya</taxon>
        <taxon>Ascomycota</taxon>
        <taxon>Saccharomycotina</taxon>
        <taxon>Pichiomycetes</taxon>
        <taxon>Debaryomycetaceae</taxon>
        <taxon>Millerozyma</taxon>
    </lineage>
</organism>
<evidence type="ECO:0000313" key="6">
    <source>
        <dbReference type="Proteomes" id="UP000005222"/>
    </source>
</evidence>
<dbReference type="EMBL" id="FO082048">
    <property type="protein sequence ID" value="CCE84310.1"/>
    <property type="molecule type" value="Genomic_DNA"/>
</dbReference>
<dbReference type="FunCoup" id="G8Y9P6">
    <property type="interactions" value="1893"/>
</dbReference>
<accession>G8Y9P6</accession>